<accession>A0ABD1D9G8</accession>
<gene>
    <name evidence="1" type="ORF">pipiens_010835</name>
</gene>
<dbReference type="EMBL" id="JBEHCU010006888">
    <property type="protein sequence ID" value="KAL1395990.1"/>
    <property type="molecule type" value="Genomic_DNA"/>
</dbReference>
<dbReference type="PANTHER" id="PTHR46276">
    <property type="entry name" value="E3 UBIQUITIN-PROTEIN LIGASE UBR5"/>
    <property type="match status" value="1"/>
</dbReference>
<dbReference type="PANTHER" id="PTHR46276:SF1">
    <property type="entry name" value="E3 UBIQUITIN-PROTEIN LIGASE UBR5"/>
    <property type="match status" value="1"/>
</dbReference>
<evidence type="ECO:0000313" key="2">
    <source>
        <dbReference type="Proteomes" id="UP001562425"/>
    </source>
</evidence>
<protein>
    <recommendedName>
        <fullName evidence="3">PDZ domain-containing protein</fullName>
    </recommendedName>
</protein>
<reference evidence="1 2" key="1">
    <citation type="submission" date="2024-05" db="EMBL/GenBank/DDBJ databases">
        <title>Culex pipiens pipiens assembly and annotation.</title>
        <authorList>
            <person name="Alout H."/>
            <person name="Durand T."/>
        </authorList>
    </citation>
    <scope>NUCLEOTIDE SEQUENCE [LARGE SCALE GENOMIC DNA]</scope>
    <source>
        <strain evidence="1">HA-2024</strain>
        <tissue evidence="1">Whole body</tissue>
    </source>
</reference>
<sequence length="157" mass="17249">MVPMVTCATLFGKITRRAFSPSASSASAAEVIQHAEAMDLQEISAHVTVETTPNVAQQQTVQQPELPPRGIYLRSGSGGPGGQGTLSSNILSDILLGRWRLSLILFGRVFLEDVGVEPGSVIYELNGFPVKEAKFRRYIEKLRNAQQKDLTMSKMWE</sequence>
<name>A0ABD1D9G8_CULPP</name>
<proteinExistence type="predicted"/>
<comment type="caution">
    <text evidence="1">The sequence shown here is derived from an EMBL/GenBank/DDBJ whole genome shotgun (WGS) entry which is preliminary data.</text>
</comment>
<evidence type="ECO:0000313" key="1">
    <source>
        <dbReference type="EMBL" id="KAL1395990.1"/>
    </source>
</evidence>
<dbReference type="Proteomes" id="UP001562425">
    <property type="component" value="Unassembled WGS sequence"/>
</dbReference>
<organism evidence="1 2">
    <name type="scientific">Culex pipiens pipiens</name>
    <name type="common">Northern house mosquito</name>
    <dbReference type="NCBI Taxonomy" id="38569"/>
    <lineage>
        <taxon>Eukaryota</taxon>
        <taxon>Metazoa</taxon>
        <taxon>Ecdysozoa</taxon>
        <taxon>Arthropoda</taxon>
        <taxon>Hexapoda</taxon>
        <taxon>Insecta</taxon>
        <taxon>Pterygota</taxon>
        <taxon>Neoptera</taxon>
        <taxon>Endopterygota</taxon>
        <taxon>Diptera</taxon>
        <taxon>Nematocera</taxon>
        <taxon>Culicoidea</taxon>
        <taxon>Culicidae</taxon>
        <taxon>Culicinae</taxon>
        <taxon>Culicini</taxon>
        <taxon>Culex</taxon>
        <taxon>Culex</taxon>
    </lineage>
</organism>
<evidence type="ECO:0008006" key="3">
    <source>
        <dbReference type="Google" id="ProtNLM"/>
    </source>
</evidence>
<dbReference type="AlphaFoldDB" id="A0ABD1D9G8"/>
<keyword evidence="2" id="KW-1185">Reference proteome</keyword>